<organism evidence="5 6">
    <name type="scientific">Handroanthus impetiginosus</name>
    <dbReference type="NCBI Taxonomy" id="429701"/>
    <lineage>
        <taxon>Eukaryota</taxon>
        <taxon>Viridiplantae</taxon>
        <taxon>Streptophyta</taxon>
        <taxon>Embryophyta</taxon>
        <taxon>Tracheophyta</taxon>
        <taxon>Spermatophyta</taxon>
        <taxon>Magnoliopsida</taxon>
        <taxon>eudicotyledons</taxon>
        <taxon>Gunneridae</taxon>
        <taxon>Pentapetalae</taxon>
        <taxon>asterids</taxon>
        <taxon>lamiids</taxon>
        <taxon>Lamiales</taxon>
        <taxon>Bignoniaceae</taxon>
        <taxon>Crescentiina</taxon>
        <taxon>Tabebuia alliance</taxon>
        <taxon>Handroanthus</taxon>
    </lineage>
</organism>
<evidence type="ECO:0000256" key="2">
    <source>
        <dbReference type="ARBA" id="ARBA00022679"/>
    </source>
</evidence>
<dbReference type="PANTHER" id="PTHR48047">
    <property type="entry name" value="GLYCOSYLTRANSFERASE"/>
    <property type="match status" value="1"/>
</dbReference>
<evidence type="ECO:0000256" key="3">
    <source>
        <dbReference type="RuleBase" id="RU003718"/>
    </source>
</evidence>
<proteinExistence type="inferred from homology"/>
<keyword evidence="3 5" id="KW-0328">Glycosyltransferase</keyword>
<name>A0A2G9I9L1_9LAMI</name>
<gene>
    <name evidence="5" type="ORF">CDL12_00818</name>
</gene>
<dbReference type="FunFam" id="3.40.50.2000:FF:000107">
    <property type="entry name" value="Glycosyltransferase"/>
    <property type="match status" value="1"/>
</dbReference>
<dbReference type="EC" id="2.4.1.-" evidence="4"/>
<dbReference type="PROSITE" id="PS00375">
    <property type="entry name" value="UDPGT"/>
    <property type="match status" value="1"/>
</dbReference>
<keyword evidence="2 3" id="KW-0808">Transferase</keyword>
<dbReference type="EMBL" id="NKXS01000095">
    <property type="protein sequence ID" value="PIN26437.1"/>
    <property type="molecule type" value="Genomic_DNA"/>
</dbReference>
<accession>A0A2G9I9L1</accession>
<dbReference type="Gene3D" id="3.40.50.2000">
    <property type="entry name" value="Glycogen Phosphorylase B"/>
    <property type="match status" value="2"/>
</dbReference>
<dbReference type="SUPFAM" id="SSF53756">
    <property type="entry name" value="UDP-Glycosyltransferase/glycogen phosphorylase"/>
    <property type="match status" value="1"/>
</dbReference>
<dbReference type="Proteomes" id="UP000231279">
    <property type="component" value="Unassembled WGS sequence"/>
</dbReference>
<dbReference type="PANTHER" id="PTHR48047:SF51">
    <property type="entry name" value="GLYCOSYLTRANSFERASE"/>
    <property type="match status" value="1"/>
</dbReference>
<protein>
    <recommendedName>
        <fullName evidence="4">Glycosyltransferase</fullName>
        <ecNumber evidence="4">2.4.1.-</ecNumber>
    </recommendedName>
</protein>
<evidence type="ECO:0000256" key="1">
    <source>
        <dbReference type="ARBA" id="ARBA00009995"/>
    </source>
</evidence>
<dbReference type="OrthoDB" id="5835829at2759"/>
<comment type="caution">
    <text evidence="5">The sequence shown here is derived from an EMBL/GenBank/DDBJ whole genome shotgun (WGS) entry which is preliminary data.</text>
</comment>
<dbReference type="InterPro" id="IPR035595">
    <property type="entry name" value="UDP_glycos_trans_CS"/>
</dbReference>
<reference evidence="6" key="1">
    <citation type="journal article" date="2018" name="Gigascience">
        <title>Genome assembly of the Pink Ipe (Handroanthus impetiginosus, Bignoniaceae), a highly valued, ecologically keystone Neotropical timber forest tree.</title>
        <authorList>
            <person name="Silva-Junior O.B."/>
            <person name="Grattapaglia D."/>
            <person name="Novaes E."/>
            <person name="Collevatti R.G."/>
        </authorList>
    </citation>
    <scope>NUCLEOTIDE SEQUENCE [LARGE SCALE GENOMIC DNA]</scope>
    <source>
        <strain evidence="6">cv. UFG-1</strain>
    </source>
</reference>
<dbReference type="CDD" id="cd03784">
    <property type="entry name" value="GT1_Gtf-like"/>
    <property type="match status" value="1"/>
</dbReference>
<sequence length="454" mass="51201">MSSPHVLVFPFMAKGHAIPLLQLTRFLLRHSATVTLVTTPGNRPFICHCLSDTTATIIDIPFPQDVQGIPPGVESTDKLPDISLWLDLATATKLMQPHFEQMLESLPPISFMITDFFLSWTLDSANKFSIPRLPFYPMGIFAFLLPRLVSQKRFFKEDEGIKIVDFPWIRLKIEDFDPVFIDPEGVKGTRAYDFTLEAVKATSKSYGIVVNSFYELESVFSDFWNTNIGPPVWCFGPLPLAEPPKIKQANYQTPWWISWLDHMHEEGKSVLYVAFGTQAEISPTQFREIQTGLEESGVNFVWVVRNNGTQIEEMFEERVRNRGIVVREWVDQREILEHESVRGFLCHCGWSSLMEGICAKVPILALPLMWEQPLNAKLVVEVAGIGLRVERDDGLAKAAKELMEGKAGEEVRKKVEKIGSAAARAVKEGGSSWKALNRLISELHGAHCTLGTEI</sequence>
<evidence type="ECO:0000256" key="4">
    <source>
        <dbReference type="RuleBase" id="RU362057"/>
    </source>
</evidence>
<dbReference type="GO" id="GO:0035251">
    <property type="term" value="F:UDP-glucosyltransferase activity"/>
    <property type="evidence" value="ECO:0007669"/>
    <property type="project" value="TreeGrafter"/>
</dbReference>
<dbReference type="AlphaFoldDB" id="A0A2G9I9L1"/>
<evidence type="ECO:0000313" key="5">
    <source>
        <dbReference type="EMBL" id="PIN26437.1"/>
    </source>
</evidence>
<dbReference type="InterPro" id="IPR002213">
    <property type="entry name" value="UDP_glucos_trans"/>
</dbReference>
<keyword evidence="6" id="KW-1185">Reference proteome</keyword>
<dbReference type="Pfam" id="PF00201">
    <property type="entry name" value="UDPGT"/>
    <property type="match status" value="1"/>
</dbReference>
<evidence type="ECO:0000313" key="6">
    <source>
        <dbReference type="Proteomes" id="UP000231279"/>
    </source>
</evidence>
<comment type="similarity">
    <text evidence="1 3">Belongs to the UDP-glycosyltransferase family.</text>
</comment>